<evidence type="ECO:0008006" key="3">
    <source>
        <dbReference type="Google" id="ProtNLM"/>
    </source>
</evidence>
<comment type="caution">
    <text evidence="1">The sequence shown here is derived from an EMBL/GenBank/DDBJ whole genome shotgun (WGS) entry which is preliminary data.</text>
</comment>
<name>A0A6B2KN95_9NEIS</name>
<dbReference type="RefSeq" id="WP_163314974.1">
    <property type="nucleotide sequence ID" value="NZ_JAAGAA010000002.1"/>
</dbReference>
<organism evidence="1 2">
    <name type="scientific">Crenobacter caeni</name>
    <dbReference type="NCBI Taxonomy" id="2705474"/>
    <lineage>
        <taxon>Bacteria</taxon>
        <taxon>Pseudomonadati</taxon>
        <taxon>Pseudomonadota</taxon>
        <taxon>Betaproteobacteria</taxon>
        <taxon>Neisseriales</taxon>
        <taxon>Neisseriaceae</taxon>
        <taxon>Crenobacter</taxon>
    </lineage>
</organism>
<proteinExistence type="predicted"/>
<evidence type="ECO:0000313" key="1">
    <source>
        <dbReference type="EMBL" id="NDV11706.1"/>
    </source>
</evidence>
<dbReference type="AlphaFoldDB" id="A0A6B2KN95"/>
<sequence length="146" mass="15517">MSAARIIKDVIEAGATIKVEDGRLLIRPASVVPDLTVAALKAHKLEVIEALAPANDPIPPSPIRPTIRFRLGATSGGNTGGTVIGDDLPEMVRELVERYGSRLDLDDLQERAAERFAIAAESSTDAEAQRIAMAEIVAAIQSAKHN</sequence>
<accession>A0A6B2KN95</accession>
<evidence type="ECO:0000313" key="2">
    <source>
        <dbReference type="Proteomes" id="UP000482578"/>
    </source>
</evidence>
<reference evidence="1 2" key="1">
    <citation type="submission" date="2020-02" db="EMBL/GenBank/DDBJ databases">
        <authorList>
            <person name="Yang Z."/>
        </authorList>
    </citation>
    <scope>NUCLEOTIDE SEQUENCE [LARGE SCALE GENOMIC DNA]</scope>
    <source>
        <strain evidence="1 2">HX-7-9</strain>
    </source>
</reference>
<gene>
    <name evidence="1" type="ORF">GZH52_02690</name>
</gene>
<keyword evidence="2" id="KW-1185">Reference proteome</keyword>
<protein>
    <recommendedName>
        <fullName evidence="3">TubC N-terminal docking domain-containing protein</fullName>
    </recommendedName>
</protein>
<dbReference type="Proteomes" id="UP000482578">
    <property type="component" value="Unassembled WGS sequence"/>
</dbReference>
<dbReference type="EMBL" id="JAAGAA010000002">
    <property type="protein sequence ID" value="NDV11706.1"/>
    <property type="molecule type" value="Genomic_DNA"/>
</dbReference>